<evidence type="ECO:0008006" key="5">
    <source>
        <dbReference type="Google" id="ProtNLM"/>
    </source>
</evidence>
<gene>
    <name evidence="3" type="ORF">GCM10010274_16110</name>
</gene>
<dbReference type="RefSeq" id="WP_189550012.1">
    <property type="nucleotide sequence ID" value="NZ_BMTP01000003.1"/>
</dbReference>
<feature type="signal peptide" evidence="2">
    <location>
        <begin position="1"/>
        <end position="28"/>
    </location>
</feature>
<evidence type="ECO:0000313" key="4">
    <source>
        <dbReference type="Proteomes" id="UP000636661"/>
    </source>
</evidence>
<dbReference type="AlphaFoldDB" id="A0A918M3K8"/>
<name>A0A918M3K8_9ACTN</name>
<organism evidence="3 4">
    <name type="scientific">Streptomyces lavendofoliae</name>
    <dbReference type="NCBI Taxonomy" id="67314"/>
    <lineage>
        <taxon>Bacteria</taxon>
        <taxon>Bacillati</taxon>
        <taxon>Actinomycetota</taxon>
        <taxon>Actinomycetes</taxon>
        <taxon>Kitasatosporales</taxon>
        <taxon>Streptomycetaceae</taxon>
        <taxon>Streptomyces</taxon>
    </lineage>
</organism>
<evidence type="ECO:0000313" key="3">
    <source>
        <dbReference type="EMBL" id="GGU29880.1"/>
    </source>
</evidence>
<protein>
    <recommendedName>
        <fullName evidence="5">Secreted protein</fullName>
    </recommendedName>
</protein>
<feature type="chain" id="PRO_5036675008" description="Secreted protein" evidence="2">
    <location>
        <begin position="29"/>
        <end position="257"/>
    </location>
</feature>
<accession>A0A918M3K8</accession>
<dbReference type="Proteomes" id="UP000636661">
    <property type="component" value="Unassembled WGS sequence"/>
</dbReference>
<sequence length="257" mass="25324">MRLLTPRRVAVTALCAALTLGTAGPALAHATHQATATQQAKAPEDFSDILGSVGGVLDAVLGTVSGTSTTQTLPAAETNQQMKDLTAAIEALREAMAEANTKTSTGTAGTVPASSGTTDGTGGASWTEVDDTTPDAAGTPTPDIADAPDAAGSADATDTADTNLDKALASMDKAIDELVEAAVKGQAGTSASQIHAATQSLMDAIMRDVARMTGTQATGTNTLPATSDPATSAPATTLPATTALPAAAAPRAPVTGR</sequence>
<feature type="region of interest" description="Disordered" evidence="1">
    <location>
        <begin position="217"/>
        <end position="257"/>
    </location>
</feature>
<feature type="region of interest" description="Disordered" evidence="1">
    <location>
        <begin position="99"/>
        <end position="158"/>
    </location>
</feature>
<comment type="caution">
    <text evidence="3">The sequence shown here is derived from an EMBL/GenBank/DDBJ whole genome shotgun (WGS) entry which is preliminary data.</text>
</comment>
<reference evidence="3" key="2">
    <citation type="submission" date="2020-09" db="EMBL/GenBank/DDBJ databases">
        <authorList>
            <person name="Sun Q."/>
            <person name="Ohkuma M."/>
        </authorList>
    </citation>
    <scope>NUCLEOTIDE SEQUENCE</scope>
    <source>
        <strain evidence="3">JCM 4391</strain>
    </source>
</reference>
<evidence type="ECO:0000256" key="2">
    <source>
        <dbReference type="SAM" id="SignalP"/>
    </source>
</evidence>
<keyword evidence="2" id="KW-0732">Signal</keyword>
<feature type="compositionally biased region" description="Low complexity" evidence="1">
    <location>
        <begin position="222"/>
        <end position="257"/>
    </location>
</feature>
<dbReference type="EMBL" id="BMTP01000003">
    <property type="protein sequence ID" value="GGU29880.1"/>
    <property type="molecule type" value="Genomic_DNA"/>
</dbReference>
<proteinExistence type="predicted"/>
<feature type="compositionally biased region" description="Low complexity" evidence="1">
    <location>
        <begin position="134"/>
        <end position="158"/>
    </location>
</feature>
<reference evidence="3" key="1">
    <citation type="journal article" date="2014" name="Int. J. Syst. Evol. Microbiol.">
        <title>Complete genome sequence of Corynebacterium casei LMG S-19264T (=DSM 44701T), isolated from a smear-ripened cheese.</title>
        <authorList>
            <consortium name="US DOE Joint Genome Institute (JGI-PGF)"/>
            <person name="Walter F."/>
            <person name="Albersmeier A."/>
            <person name="Kalinowski J."/>
            <person name="Ruckert C."/>
        </authorList>
    </citation>
    <scope>NUCLEOTIDE SEQUENCE</scope>
    <source>
        <strain evidence="3">JCM 4391</strain>
    </source>
</reference>
<evidence type="ECO:0000256" key="1">
    <source>
        <dbReference type="SAM" id="MobiDB-lite"/>
    </source>
</evidence>
<keyword evidence="4" id="KW-1185">Reference proteome</keyword>